<feature type="signal peptide" evidence="2">
    <location>
        <begin position="1"/>
        <end position="23"/>
    </location>
</feature>
<feature type="region of interest" description="Disordered" evidence="1">
    <location>
        <begin position="143"/>
        <end position="167"/>
    </location>
</feature>
<dbReference type="RefSeq" id="WP_199493451.1">
    <property type="nucleotide sequence ID" value="NZ_JAEMOP010000009.1"/>
</dbReference>
<dbReference type="EMBL" id="JAEMOS010000002">
    <property type="protein sequence ID" value="MBJ7265564.1"/>
    <property type="molecule type" value="Genomic_DNA"/>
</dbReference>
<accession>A0A8I1GD63</accession>
<dbReference type="EMBL" id="JAEMOP010000009">
    <property type="protein sequence ID" value="MBJ7316762.1"/>
    <property type="molecule type" value="Genomic_DNA"/>
</dbReference>
<name>A0A8I1GD63_9GAMM</name>
<evidence type="ECO:0000313" key="5">
    <source>
        <dbReference type="Proteomes" id="UP000621390"/>
    </source>
</evidence>
<organism evidence="4 5">
    <name type="scientific">Idiomarina abyssalis</name>
    <dbReference type="NCBI Taxonomy" id="86102"/>
    <lineage>
        <taxon>Bacteria</taxon>
        <taxon>Pseudomonadati</taxon>
        <taxon>Pseudomonadota</taxon>
        <taxon>Gammaproteobacteria</taxon>
        <taxon>Alteromonadales</taxon>
        <taxon>Idiomarinaceae</taxon>
        <taxon>Idiomarina</taxon>
    </lineage>
</organism>
<proteinExistence type="predicted"/>
<evidence type="ECO:0000313" key="3">
    <source>
        <dbReference type="EMBL" id="MBJ7265564.1"/>
    </source>
</evidence>
<feature type="chain" id="PRO_5034804631" evidence="2">
    <location>
        <begin position="24"/>
        <end position="167"/>
    </location>
</feature>
<keyword evidence="6" id="KW-1185">Reference proteome</keyword>
<dbReference type="Proteomes" id="UP000621390">
    <property type="component" value="Unassembled WGS sequence"/>
</dbReference>
<sequence>MMNKFLLGFWAMASCCFSVGATAEMIELAMNGKTIVYETAGLTNLGVINEKFDEVGEVLTFQDQRNKSGREFARDYKKVRYHGFVVLSKAAPPASHQLKLVAKWKTAEGESCKLRVHTKLRGLPYSKSEDNDRGCRYFFSVRPTPQYQQETPEEFRERPRKDGETLN</sequence>
<dbReference type="Proteomes" id="UP000655994">
    <property type="component" value="Unassembled WGS sequence"/>
</dbReference>
<evidence type="ECO:0000313" key="4">
    <source>
        <dbReference type="EMBL" id="MBJ7316762.1"/>
    </source>
</evidence>
<feature type="compositionally biased region" description="Basic and acidic residues" evidence="1">
    <location>
        <begin position="153"/>
        <end position="167"/>
    </location>
</feature>
<evidence type="ECO:0000256" key="1">
    <source>
        <dbReference type="SAM" id="MobiDB-lite"/>
    </source>
</evidence>
<dbReference type="PROSITE" id="PS51257">
    <property type="entry name" value="PROKAR_LIPOPROTEIN"/>
    <property type="match status" value="1"/>
</dbReference>
<comment type="caution">
    <text evidence="4">The sequence shown here is derived from an EMBL/GenBank/DDBJ whole genome shotgun (WGS) entry which is preliminary data.</text>
</comment>
<reference evidence="4 6" key="1">
    <citation type="submission" date="2020-09" db="EMBL/GenBank/DDBJ databases">
        <title>Draft Genomes of Bacterial Isolates from North Pond Shallow Sediments.</title>
        <authorList>
            <person name="Kiel Reese B."/>
            <person name="Mullis M."/>
            <person name="Weisend R.E."/>
        </authorList>
    </citation>
    <scope>NUCLEOTIDE SEQUENCE</scope>
    <source>
        <strain evidence="4">KJE-2</strain>
        <strain evidence="3 6">KJE-3</strain>
    </source>
</reference>
<evidence type="ECO:0000313" key="6">
    <source>
        <dbReference type="Proteomes" id="UP000655994"/>
    </source>
</evidence>
<protein>
    <submittedName>
        <fullName evidence="4">Uncharacterized protein</fullName>
    </submittedName>
</protein>
<dbReference type="AlphaFoldDB" id="A0A8I1GD63"/>
<keyword evidence="2" id="KW-0732">Signal</keyword>
<gene>
    <name evidence="3" type="ORF">JHC10_01265</name>
    <name evidence="4" type="ORF">JHC11_12275</name>
</gene>
<evidence type="ECO:0000256" key="2">
    <source>
        <dbReference type="SAM" id="SignalP"/>
    </source>
</evidence>